<keyword evidence="2" id="KW-1185">Reference proteome</keyword>
<comment type="caution">
    <text evidence="1">The sequence shown here is derived from an EMBL/GenBank/DDBJ whole genome shotgun (WGS) entry which is preliminary data.</text>
</comment>
<reference evidence="1 2" key="1">
    <citation type="journal article" date="2021" name="Commun. Biol.">
        <title>The genome of Shorea leprosula (Dipterocarpaceae) highlights the ecological relevance of drought in aseasonal tropical rainforests.</title>
        <authorList>
            <person name="Ng K.K.S."/>
            <person name="Kobayashi M.J."/>
            <person name="Fawcett J.A."/>
            <person name="Hatakeyama M."/>
            <person name="Paape T."/>
            <person name="Ng C.H."/>
            <person name="Ang C.C."/>
            <person name="Tnah L.H."/>
            <person name="Lee C.T."/>
            <person name="Nishiyama T."/>
            <person name="Sese J."/>
            <person name="O'Brien M.J."/>
            <person name="Copetti D."/>
            <person name="Mohd Noor M.I."/>
            <person name="Ong R.C."/>
            <person name="Putra M."/>
            <person name="Sireger I.Z."/>
            <person name="Indrioko S."/>
            <person name="Kosugi Y."/>
            <person name="Izuno A."/>
            <person name="Isagi Y."/>
            <person name="Lee S.L."/>
            <person name="Shimizu K.K."/>
        </authorList>
    </citation>
    <scope>NUCLEOTIDE SEQUENCE [LARGE SCALE GENOMIC DNA]</scope>
    <source>
        <strain evidence="1">214</strain>
    </source>
</reference>
<dbReference type="AlphaFoldDB" id="A0AAV5KNY0"/>
<name>A0AAV5KNY0_9ROSI</name>
<organism evidence="1 2">
    <name type="scientific">Rubroshorea leprosula</name>
    <dbReference type="NCBI Taxonomy" id="152421"/>
    <lineage>
        <taxon>Eukaryota</taxon>
        <taxon>Viridiplantae</taxon>
        <taxon>Streptophyta</taxon>
        <taxon>Embryophyta</taxon>
        <taxon>Tracheophyta</taxon>
        <taxon>Spermatophyta</taxon>
        <taxon>Magnoliopsida</taxon>
        <taxon>eudicotyledons</taxon>
        <taxon>Gunneridae</taxon>
        <taxon>Pentapetalae</taxon>
        <taxon>rosids</taxon>
        <taxon>malvids</taxon>
        <taxon>Malvales</taxon>
        <taxon>Dipterocarpaceae</taxon>
        <taxon>Rubroshorea</taxon>
    </lineage>
</organism>
<protein>
    <submittedName>
        <fullName evidence="1">Uncharacterized protein</fullName>
    </submittedName>
</protein>
<dbReference type="Proteomes" id="UP001054252">
    <property type="component" value="Unassembled WGS sequence"/>
</dbReference>
<accession>A0AAV5KNY0</accession>
<sequence>MRAEMKKQRDKLSQGGVFSLLLSMGILGTEISGTRKLTFCWIKGNSTCAKFNFVDWCQFPLHCTVDF</sequence>
<dbReference type="EMBL" id="BPVZ01000071">
    <property type="protein sequence ID" value="GKV26242.1"/>
    <property type="molecule type" value="Genomic_DNA"/>
</dbReference>
<gene>
    <name evidence="1" type="ORF">SLEP1_g35586</name>
</gene>
<evidence type="ECO:0000313" key="1">
    <source>
        <dbReference type="EMBL" id="GKV26242.1"/>
    </source>
</evidence>
<evidence type="ECO:0000313" key="2">
    <source>
        <dbReference type="Proteomes" id="UP001054252"/>
    </source>
</evidence>
<proteinExistence type="predicted"/>